<dbReference type="Pfam" id="PF01261">
    <property type="entry name" value="AP_endonuc_2"/>
    <property type="match status" value="1"/>
</dbReference>
<dbReference type="Proteomes" id="UP000275368">
    <property type="component" value="Chromosome"/>
</dbReference>
<accession>A0A3G9J889</accession>
<dbReference type="EMBL" id="AP019308">
    <property type="protein sequence ID" value="BBH24565.1"/>
    <property type="molecule type" value="Genomic_DNA"/>
</dbReference>
<dbReference type="Gene3D" id="3.20.20.150">
    <property type="entry name" value="Divalent-metal-dependent TIM barrel enzymes"/>
    <property type="match status" value="1"/>
</dbReference>
<sequence>MIDPSNLLHAPLYFKEDEDPNDNQATMEVFEINQSWRRIPQEQQQKFQSEGYSVVKDSRLEVQISWWTMTGLGTEGREWSLEERFEQISKAGFDGINGFLPAPEEAAQWRELLKQYHLSFSVNAYPTSISDMAQFLERVQTYGDVQFVNAQVLTPFLIDGPAEQLIRGITKLSWETGIPIFIETHRGTFTQDLLRTVAYVEHVEDLQLTIDFSHYVVAGEMHTITDEAERLLQKLLTRTSCIHARVSNGEQIQVDIGDAGQHPIFEHYKRWWHSGMRNWMKSASRDAIFPFVCELGPPSYAITMNEFDGRHQEISDRWKQSLLFAKVARELWQQL</sequence>
<evidence type="ECO:0000259" key="1">
    <source>
        <dbReference type="Pfam" id="PF01261"/>
    </source>
</evidence>
<dbReference type="RefSeq" id="WP_232016073.1">
    <property type="nucleotide sequence ID" value="NZ_AP019308.1"/>
</dbReference>
<dbReference type="AlphaFoldDB" id="A0A3G9J889"/>
<gene>
    <name evidence="2" type="ORF">Back11_59100</name>
</gene>
<dbReference type="InterPro" id="IPR013022">
    <property type="entry name" value="Xyl_isomerase-like_TIM-brl"/>
</dbReference>
<evidence type="ECO:0000313" key="3">
    <source>
        <dbReference type="Proteomes" id="UP000275368"/>
    </source>
</evidence>
<dbReference type="InterPro" id="IPR036237">
    <property type="entry name" value="Xyl_isomerase-like_sf"/>
</dbReference>
<evidence type="ECO:0000313" key="2">
    <source>
        <dbReference type="EMBL" id="BBH24565.1"/>
    </source>
</evidence>
<proteinExistence type="predicted"/>
<dbReference type="GO" id="GO:0016853">
    <property type="term" value="F:isomerase activity"/>
    <property type="evidence" value="ECO:0007669"/>
    <property type="project" value="UniProtKB-KW"/>
</dbReference>
<protein>
    <submittedName>
        <fullName evidence="2">Xylose isomerase</fullName>
    </submittedName>
</protein>
<keyword evidence="2" id="KW-0413">Isomerase</keyword>
<dbReference type="KEGG" id="pbk:Back11_59100"/>
<reference evidence="2 3" key="1">
    <citation type="submission" date="2018-11" db="EMBL/GenBank/DDBJ databases">
        <title>Complete genome sequence of Paenibacillus baekrokdamisoli strain KCTC 33723.</title>
        <authorList>
            <person name="Kang S.W."/>
            <person name="Lee K.C."/>
            <person name="Kim K.K."/>
            <person name="Kim J.S."/>
            <person name="Kim D.S."/>
            <person name="Ko S.H."/>
            <person name="Yang S.H."/>
            <person name="Lee J.S."/>
        </authorList>
    </citation>
    <scope>NUCLEOTIDE SEQUENCE [LARGE SCALE GENOMIC DNA]</scope>
    <source>
        <strain evidence="2 3">KCTC 33723</strain>
    </source>
</reference>
<name>A0A3G9J889_9BACL</name>
<feature type="domain" description="Xylose isomerase-like TIM barrel" evidence="1">
    <location>
        <begin position="85"/>
        <end position="230"/>
    </location>
</feature>
<keyword evidence="3" id="KW-1185">Reference proteome</keyword>
<organism evidence="2 3">
    <name type="scientific">Paenibacillus baekrokdamisoli</name>
    <dbReference type="NCBI Taxonomy" id="1712516"/>
    <lineage>
        <taxon>Bacteria</taxon>
        <taxon>Bacillati</taxon>
        <taxon>Bacillota</taxon>
        <taxon>Bacilli</taxon>
        <taxon>Bacillales</taxon>
        <taxon>Paenibacillaceae</taxon>
        <taxon>Paenibacillus</taxon>
    </lineage>
</organism>
<dbReference type="SUPFAM" id="SSF51658">
    <property type="entry name" value="Xylose isomerase-like"/>
    <property type="match status" value="1"/>
</dbReference>